<evidence type="ECO:0000313" key="6">
    <source>
        <dbReference type="Proteomes" id="UP001597213"/>
    </source>
</evidence>
<evidence type="ECO:0000256" key="3">
    <source>
        <dbReference type="ARBA" id="ARBA00022801"/>
    </source>
</evidence>
<gene>
    <name evidence="5" type="ORF">ACFSCT_13955</name>
</gene>
<comment type="similarity">
    <text evidence="1">Belongs to the inositol monophosphatase superfamily.</text>
</comment>
<dbReference type="InterPro" id="IPR000760">
    <property type="entry name" value="Inositol_monophosphatase-like"/>
</dbReference>
<dbReference type="Gene3D" id="3.40.190.80">
    <property type="match status" value="1"/>
</dbReference>
<dbReference type="InterPro" id="IPR020550">
    <property type="entry name" value="Inositol_monophosphatase_CS"/>
</dbReference>
<dbReference type="PANTHER" id="PTHR20854">
    <property type="entry name" value="INOSITOL MONOPHOSPHATASE"/>
    <property type="match status" value="1"/>
</dbReference>
<organism evidence="5 6">
    <name type="scientific">Paracoccus pacificus</name>
    <dbReference type="NCBI Taxonomy" id="1463598"/>
    <lineage>
        <taxon>Bacteria</taxon>
        <taxon>Pseudomonadati</taxon>
        <taxon>Pseudomonadota</taxon>
        <taxon>Alphaproteobacteria</taxon>
        <taxon>Rhodobacterales</taxon>
        <taxon>Paracoccaceae</taxon>
        <taxon>Paracoccus</taxon>
    </lineage>
</organism>
<dbReference type="Proteomes" id="UP001597213">
    <property type="component" value="Unassembled WGS sequence"/>
</dbReference>
<sequence>MNDQDKRAIRATAHVLADAARVETLRYFRGAAFALEDKGVGRFDPVTEADRSSERAMRAILAERRPDDGILGEEYGVSAGTSGLTWVLDPVDGTRAFMSGIPMWGVLIGVWDALGPIYGLIDQPYIGERFEGGFGVAEMVGPHGTRPLRTRQSPGIAQATMLSTFPEIGTSEEHAAFRRVADRVRLVRYGLDCYGYALLAAGQVDLVIEAGLQPYDVAAPIAVIEAAGGIVTDWQGGPAKDGGRLLAAADAAIHASALELLRG</sequence>
<dbReference type="PRINTS" id="PR00377">
    <property type="entry name" value="IMPHPHTASES"/>
</dbReference>
<dbReference type="Gene3D" id="3.30.540.10">
    <property type="entry name" value="Fructose-1,6-Bisphosphatase, subunit A, domain 1"/>
    <property type="match status" value="1"/>
</dbReference>
<dbReference type="PANTHER" id="PTHR20854:SF4">
    <property type="entry name" value="INOSITOL-1-MONOPHOSPHATASE-RELATED"/>
    <property type="match status" value="1"/>
</dbReference>
<keyword evidence="3" id="KW-0378">Hydrolase</keyword>
<dbReference type="Pfam" id="PF00459">
    <property type="entry name" value="Inositol_P"/>
    <property type="match status" value="1"/>
</dbReference>
<proteinExistence type="inferred from homology"/>
<dbReference type="PROSITE" id="PS00629">
    <property type="entry name" value="IMP_1"/>
    <property type="match status" value="1"/>
</dbReference>
<reference evidence="6" key="1">
    <citation type="journal article" date="2019" name="Int. J. Syst. Evol. Microbiol.">
        <title>The Global Catalogue of Microorganisms (GCM) 10K type strain sequencing project: providing services to taxonomists for standard genome sequencing and annotation.</title>
        <authorList>
            <consortium name="The Broad Institute Genomics Platform"/>
            <consortium name="The Broad Institute Genome Sequencing Center for Infectious Disease"/>
            <person name="Wu L."/>
            <person name="Ma J."/>
        </authorList>
    </citation>
    <scope>NUCLEOTIDE SEQUENCE [LARGE SCALE GENOMIC DNA]</scope>
    <source>
        <strain evidence="6">CCUG 56029</strain>
    </source>
</reference>
<keyword evidence="6" id="KW-1185">Reference proteome</keyword>
<dbReference type="EMBL" id="JBHUEN010000043">
    <property type="protein sequence ID" value="MFD1882822.1"/>
    <property type="molecule type" value="Genomic_DNA"/>
</dbReference>
<dbReference type="PROSITE" id="PS00630">
    <property type="entry name" value="IMP_2"/>
    <property type="match status" value="1"/>
</dbReference>
<dbReference type="SUPFAM" id="SSF56655">
    <property type="entry name" value="Carbohydrate phosphatase"/>
    <property type="match status" value="1"/>
</dbReference>
<protein>
    <submittedName>
        <fullName evidence="5">Inositol monophosphatase family protein</fullName>
    </submittedName>
</protein>
<dbReference type="CDD" id="cd01641">
    <property type="entry name" value="Bacterial_IMPase_like_1"/>
    <property type="match status" value="1"/>
</dbReference>
<comment type="caution">
    <text evidence="5">The sequence shown here is derived from an EMBL/GenBank/DDBJ whole genome shotgun (WGS) entry which is preliminary data.</text>
</comment>
<keyword evidence="4" id="KW-0460">Magnesium</keyword>
<evidence type="ECO:0000256" key="4">
    <source>
        <dbReference type="ARBA" id="ARBA00022842"/>
    </source>
</evidence>
<evidence type="ECO:0000256" key="1">
    <source>
        <dbReference type="ARBA" id="ARBA00009759"/>
    </source>
</evidence>
<dbReference type="RefSeq" id="WP_379143695.1">
    <property type="nucleotide sequence ID" value="NZ_JBHUEN010000043.1"/>
</dbReference>
<name>A0ABW4R9A9_9RHOB</name>
<dbReference type="InterPro" id="IPR020583">
    <property type="entry name" value="Inositol_monoP_metal-BS"/>
</dbReference>
<evidence type="ECO:0000313" key="5">
    <source>
        <dbReference type="EMBL" id="MFD1882822.1"/>
    </source>
</evidence>
<evidence type="ECO:0000256" key="2">
    <source>
        <dbReference type="ARBA" id="ARBA00022723"/>
    </source>
</evidence>
<keyword evidence="2" id="KW-0479">Metal-binding</keyword>
<accession>A0ABW4R9A9</accession>